<reference evidence="2 4" key="2">
    <citation type="submission" date="2019-07" db="EMBL/GenBank/DDBJ databases">
        <authorList>
            <person name="Chang H.-W."/>
            <person name="Raman A."/>
            <person name="Venkatesh S."/>
            <person name="Gehrig J."/>
        </authorList>
    </citation>
    <scope>NUCLEOTIDE SEQUENCE [LARGE SCALE GENOMIC DNA]</scope>
    <source>
        <strain evidence="2">Blautia_wexlerae_LFYP_14</strain>
    </source>
</reference>
<keyword evidence="1" id="KW-0378">Hydrolase</keyword>
<dbReference type="GO" id="GO:0016787">
    <property type="term" value="F:hydrolase activity"/>
    <property type="evidence" value="ECO:0007669"/>
    <property type="project" value="UniProtKB-KW"/>
</dbReference>
<dbReference type="PANTHER" id="PTHR48098:SF6">
    <property type="entry name" value="FERRI-BACILLIBACTIN ESTERASE BESA"/>
    <property type="match status" value="1"/>
</dbReference>
<evidence type="ECO:0000313" key="2">
    <source>
        <dbReference type="EMBL" id="VUX65994.1"/>
    </source>
</evidence>
<dbReference type="Pfam" id="PF00756">
    <property type="entry name" value="Esterase"/>
    <property type="match status" value="1"/>
</dbReference>
<dbReference type="Gene3D" id="3.40.50.1820">
    <property type="entry name" value="alpha/beta hydrolase"/>
    <property type="match status" value="1"/>
</dbReference>
<proteinExistence type="predicted"/>
<dbReference type="InterPro" id="IPR000801">
    <property type="entry name" value="Esterase-like"/>
</dbReference>
<organism evidence="1 3">
    <name type="scientific">Blautia wexlerae</name>
    <dbReference type="NCBI Taxonomy" id="418240"/>
    <lineage>
        <taxon>Bacteria</taxon>
        <taxon>Bacillati</taxon>
        <taxon>Bacillota</taxon>
        <taxon>Clostridia</taxon>
        <taxon>Lachnospirales</taxon>
        <taxon>Lachnospiraceae</taxon>
        <taxon>Blautia</taxon>
    </lineage>
</organism>
<sequence>MTSLTIEQKRVDIYPSAKPGSPVIYLNTFSNAVNSVYKNLMALGCPDFCLVAVSNLKWDHDMTPWYMGPISKHDTPCTGGADDYLKLLLDEIMPEAEALLPGAPAWRGLAGYSLAGLFALYALYQTDVFARAASMSGSFWFEGIMEYVCSHEMKRKPDCLYFSLGDKESSTDNPILNVVQQNTQEIETLCHGKGIETTFVLNSGSHYQACNKRTAAGIHWILNR</sequence>
<gene>
    <name evidence="2" type="ORF">BWLFYP14_02364</name>
    <name evidence="1" type="ORF">ERS852478_02081</name>
</gene>
<protein>
    <submittedName>
        <fullName evidence="2">Esterase</fullName>
    </submittedName>
    <submittedName>
        <fullName evidence="1">Predicted hydrolase of the alpha/beta superfamily</fullName>
    </submittedName>
</protein>
<evidence type="ECO:0000313" key="4">
    <source>
        <dbReference type="Proteomes" id="UP000366766"/>
    </source>
</evidence>
<dbReference type="InterPro" id="IPR029058">
    <property type="entry name" value="AB_hydrolase_fold"/>
</dbReference>
<reference evidence="1 3" key="1">
    <citation type="submission" date="2015-09" db="EMBL/GenBank/DDBJ databases">
        <authorList>
            <consortium name="Pathogen Informatics"/>
        </authorList>
    </citation>
    <scope>NUCLEOTIDE SEQUENCE [LARGE SCALE GENOMIC DNA]</scope>
    <source>
        <strain evidence="1 3">2789STDY5834863</strain>
    </source>
</reference>
<dbReference type="InterPro" id="IPR050583">
    <property type="entry name" value="Mycobacterial_A85_antigen"/>
</dbReference>
<evidence type="ECO:0000313" key="1">
    <source>
        <dbReference type="EMBL" id="CUO18286.1"/>
    </source>
</evidence>
<evidence type="ECO:0000313" key="3">
    <source>
        <dbReference type="Proteomes" id="UP000095431"/>
    </source>
</evidence>
<dbReference type="AlphaFoldDB" id="A0A174D349"/>
<dbReference type="Proteomes" id="UP000366766">
    <property type="component" value="Unassembled WGS sequence"/>
</dbReference>
<accession>A0A174D349</accession>
<dbReference type="EMBL" id="CYZN01000012">
    <property type="protein sequence ID" value="CUO18286.1"/>
    <property type="molecule type" value="Genomic_DNA"/>
</dbReference>
<dbReference type="RefSeq" id="WP_008707688.1">
    <property type="nucleotide sequence ID" value="NZ_AP031426.1"/>
</dbReference>
<dbReference type="EMBL" id="CABHOF010000046">
    <property type="protein sequence ID" value="VUX65994.1"/>
    <property type="molecule type" value="Genomic_DNA"/>
</dbReference>
<dbReference type="PANTHER" id="PTHR48098">
    <property type="entry name" value="ENTEROCHELIN ESTERASE-RELATED"/>
    <property type="match status" value="1"/>
</dbReference>
<dbReference type="Proteomes" id="UP000095431">
    <property type="component" value="Unassembled WGS sequence"/>
</dbReference>
<keyword evidence="4" id="KW-1185">Reference proteome</keyword>
<name>A0A174D349_9FIRM</name>
<dbReference type="SUPFAM" id="SSF53474">
    <property type="entry name" value="alpha/beta-Hydrolases"/>
    <property type="match status" value="1"/>
</dbReference>